<keyword evidence="9" id="KW-0807">Transducer</keyword>
<dbReference type="PANTHER" id="PTHR24248:SF125">
    <property type="entry name" value="DOPAMINE D2-LIKE RECEPTOR"/>
    <property type="match status" value="1"/>
</dbReference>
<evidence type="ECO:0000256" key="6">
    <source>
        <dbReference type="ARBA" id="ARBA00023136"/>
    </source>
</evidence>
<dbReference type="GO" id="GO:0004930">
    <property type="term" value="F:G protein-coupled receptor activity"/>
    <property type="evidence" value="ECO:0007669"/>
    <property type="project" value="UniProtKB-KW"/>
</dbReference>
<evidence type="ECO:0000256" key="4">
    <source>
        <dbReference type="ARBA" id="ARBA00022989"/>
    </source>
</evidence>
<dbReference type="GO" id="GO:0005886">
    <property type="term" value="C:plasma membrane"/>
    <property type="evidence" value="ECO:0007669"/>
    <property type="project" value="UniProtKB-SubCell"/>
</dbReference>
<keyword evidence="7" id="KW-1015">Disulfide bond</keyword>
<proteinExistence type="predicted"/>
<dbReference type="Gene3D" id="1.20.1070.10">
    <property type="entry name" value="Rhodopsin 7-helix transmembrane proteins"/>
    <property type="match status" value="2"/>
</dbReference>
<keyword evidence="2" id="KW-1003">Cell membrane</keyword>
<feature type="domain" description="G-protein coupled receptors family 1 profile" evidence="12">
    <location>
        <begin position="28"/>
        <end position="611"/>
    </location>
</feature>
<keyword evidence="4 11" id="KW-1133">Transmembrane helix</keyword>
<evidence type="ECO:0000259" key="12">
    <source>
        <dbReference type="PROSITE" id="PS50262"/>
    </source>
</evidence>
<dbReference type="InterPro" id="IPR000276">
    <property type="entry name" value="GPCR_Rhodpsn"/>
</dbReference>
<evidence type="ECO:0000313" key="13">
    <source>
        <dbReference type="EMBL" id="GFR60427.1"/>
    </source>
</evidence>
<feature type="region of interest" description="Disordered" evidence="10">
    <location>
        <begin position="121"/>
        <end position="169"/>
    </location>
</feature>
<feature type="transmembrane region" description="Helical" evidence="11">
    <location>
        <begin position="591"/>
        <end position="614"/>
    </location>
</feature>
<evidence type="ECO:0000313" key="14">
    <source>
        <dbReference type="Proteomes" id="UP000762676"/>
    </source>
</evidence>
<name>A0AAV4EHA0_9GAST</name>
<feature type="compositionally biased region" description="Gly residues" evidence="10">
    <location>
        <begin position="146"/>
        <end position="163"/>
    </location>
</feature>
<evidence type="ECO:0000256" key="5">
    <source>
        <dbReference type="ARBA" id="ARBA00023040"/>
    </source>
</evidence>
<reference evidence="13 14" key="1">
    <citation type="journal article" date="2021" name="Elife">
        <title>Chloroplast acquisition without the gene transfer in kleptoplastic sea slugs, Plakobranchus ocellatus.</title>
        <authorList>
            <person name="Maeda T."/>
            <person name="Takahashi S."/>
            <person name="Yoshida T."/>
            <person name="Shimamura S."/>
            <person name="Takaki Y."/>
            <person name="Nagai Y."/>
            <person name="Toyoda A."/>
            <person name="Suzuki Y."/>
            <person name="Arimoto A."/>
            <person name="Ishii H."/>
            <person name="Satoh N."/>
            <person name="Nishiyama T."/>
            <person name="Hasebe M."/>
            <person name="Maruyama T."/>
            <person name="Minagawa J."/>
            <person name="Obokata J."/>
            <person name="Shigenobu S."/>
        </authorList>
    </citation>
    <scope>NUCLEOTIDE SEQUENCE [LARGE SCALE GENOMIC DNA]</scope>
</reference>
<dbReference type="PROSITE" id="PS50262">
    <property type="entry name" value="G_PROTEIN_RECEP_F1_2"/>
    <property type="match status" value="1"/>
</dbReference>
<feature type="transmembrane region" description="Helical" evidence="11">
    <location>
        <begin position="46"/>
        <end position="66"/>
    </location>
</feature>
<dbReference type="EMBL" id="BMAT01003673">
    <property type="protein sequence ID" value="GFR60427.1"/>
    <property type="molecule type" value="Genomic_DNA"/>
</dbReference>
<gene>
    <name evidence="13" type="ORF">ElyMa_001822400</name>
</gene>
<keyword evidence="3 11" id="KW-0812">Transmembrane</keyword>
<evidence type="ECO:0000256" key="9">
    <source>
        <dbReference type="ARBA" id="ARBA00023224"/>
    </source>
</evidence>
<accession>A0AAV4EHA0</accession>
<comment type="caution">
    <text evidence="13">The sequence shown here is derived from an EMBL/GenBank/DDBJ whole genome shotgun (WGS) entry which is preliminary data.</text>
</comment>
<dbReference type="GO" id="GO:0001591">
    <property type="term" value="F:dopamine neurotransmitter receptor activity, coupled via Gi/Go"/>
    <property type="evidence" value="ECO:0007669"/>
    <property type="project" value="TreeGrafter"/>
</dbReference>
<protein>
    <submittedName>
        <fullName evidence="13">Dopamine D2-like receptor</fullName>
    </submittedName>
</protein>
<keyword evidence="6 11" id="KW-0472">Membrane</keyword>
<evidence type="ECO:0000256" key="7">
    <source>
        <dbReference type="ARBA" id="ARBA00023157"/>
    </source>
</evidence>
<evidence type="ECO:0000256" key="3">
    <source>
        <dbReference type="ARBA" id="ARBA00022692"/>
    </source>
</evidence>
<feature type="compositionally biased region" description="Acidic residues" evidence="10">
    <location>
        <begin position="276"/>
        <end position="290"/>
    </location>
</feature>
<feature type="region of interest" description="Disordered" evidence="10">
    <location>
        <begin position="442"/>
        <end position="471"/>
    </location>
</feature>
<feature type="transmembrane region" description="Helical" evidence="11">
    <location>
        <begin position="86"/>
        <end position="107"/>
    </location>
</feature>
<sequence length="634" mass="67596">MTKVKMRRNIQRTSYFKSRGEKSVREGFIAVTQPIKYAKHKNSKRVFIMLAITWIISVAIAAPIALGVNYSPDRKSGDCRFFNSDFIIYSSMGSFYIPSIIMILLYWKIYKVIRERAIKAKQSKQRREVDKRAVQGVIENPAVGADEGGNNGGGGGGGGGGGHQPSSLMMMMNTTTSPIIADTGGVYGASEATVTTGLARVDNGRVTSYNTNTNTPPSGAPAGSGQTGMGSSSSPSASTAAAAAVSAATTRFRLGRGKPCHVTISENVQTSNTSSNDDDDDYDDDDDEETPSGSGSGGNNNSGGQIHRNDGVDDDIRVDIVDEACRDPPGSMVISNKNVALNNAGYPKPPIIVPSSPISEFPEGGSCVLVTVRNPGSRLARHAEVTELITNPVAEELERAEERQAMMLDHTVTSGYQKFPGEKGKNGGCLLVERGGFGGGPGLLQNNKGAGSAESGSASGSASASTSGGAPTTCCANEAETPFTSLVCKGDSSDQNEGGRDGGRGGKGSKGKRGNGHKKKGVTKFNFHMRTSRKRKEKSSSRREKKATKTLAIVLGVFLVCWMPFFTLNIISAICIRYDLDKSPACNVGPIYFSLFVWLGYINSFLNPVIYTIFNPEFRKAFRKLLTEPCGKWR</sequence>
<feature type="compositionally biased region" description="Basic residues" evidence="10">
    <location>
        <begin position="530"/>
        <end position="544"/>
    </location>
</feature>
<keyword evidence="14" id="KW-1185">Reference proteome</keyword>
<feature type="region of interest" description="Disordered" evidence="10">
    <location>
        <begin position="205"/>
        <end position="236"/>
    </location>
</feature>
<evidence type="ECO:0000256" key="1">
    <source>
        <dbReference type="ARBA" id="ARBA00004651"/>
    </source>
</evidence>
<evidence type="ECO:0000256" key="2">
    <source>
        <dbReference type="ARBA" id="ARBA00022475"/>
    </source>
</evidence>
<evidence type="ECO:0000256" key="11">
    <source>
        <dbReference type="SAM" id="Phobius"/>
    </source>
</evidence>
<dbReference type="Proteomes" id="UP000762676">
    <property type="component" value="Unassembled WGS sequence"/>
</dbReference>
<dbReference type="InterPro" id="IPR017452">
    <property type="entry name" value="GPCR_Rhodpsn_7TM"/>
</dbReference>
<evidence type="ECO:0000256" key="10">
    <source>
        <dbReference type="SAM" id="MobiDB-lite"/>
    </source>
</evidence>
<dbReference type="GO" id="GO:0045202">
    <property type="term" value="C:synapse"/>
    <property type="evidence" value="ECO:0007669"/>
    <property type="project" value="GOC"/>
</dbReference>
<keyword evidence="8 13" id="KW-0675">Receptor</keyword>
<feature type="compositionally biased region" description="Basic residues" evidence="10">
    <location>
        <begin position="507"/>
        <end position="522"/>
    </location>
</feature>
<evidence type="ECO:0000256" key="8">
    <source>
        <dbReference type="ARBA" id="ARBA00023170"/>
    </source>
</evidence>
<organism evidence="13 14">
    <name type="scientific">Elysia marginata</name>
    <dbReference type="NCBI Taxonomy" id="1093978"/>
    <lineage>
        <taxon>Eukaryota</taxon>
        <taxon>Metazoa</taxon>
        <taxon>Spiralia</taxon>
        <taxon>Lophotrochozoa</taxon>
        <taxon>Mollusca</taxon>
        <taxon>Gastropoda</taxon>
        <taxon>Heterobranchia</taxon>
        <taxon>Euthyneura</taxon>
        <taxon>Panpulmonata</taxon>
        <taxon>Sacoglossa</taxon>
        <taxon>Placobranchoidea</taxon>
        <taxon>Plakobranchidae</taxon>
        <taxon>Elysia</taxon>
    </lineage>
</organism>
<keyword evidence="5" id="KW-0297">G-protein coupled receptor</keyword>
<dbReference type="PANTHER" id="PTHR24248">
    <property type="entry name" value="ADRENERGIC RECEPTOR-RELATED G-PROTEIN COUPLED RECEPTOR"/>
    <property type="match status" value="1"/>
</dbReference>
<feature type="transmembrane region" description="Helical" evidence="11">
    <location>
        <begin position="551"/>
        <end position="571"/>
    </location>
</feature>
<dbReference type="SUPFAM" id="SSF81321">
    <property type="entry name" value="Family A G protein-coupled receptor-like"/>
    <property type="match status" value="2"/>
</dbReference>
<comment type="subcellular location">
    <subcellularLocation>
        <location evidence="1">Cell membrane</location>
        <topology evidence="1">Multi-pass membrane protein</topology>
    </subcellularLocation>
</comment>
<feature type="region of interest" description="Disordered" evidence="10">
    <location>
        <begin position="258"/>
        <end position="311"/>
    </location>
</feature>
<feature type="region of interest" description="Disordered" evidence="10">
    <location>
        <begin position="486"/>
        <end position="544"/>
    </location>
</feature>
<feature type="compositionally biased region" description="Low complexity" evidence="10">
    <location>
        <begin position="449"/>
        <end position="470"/>
    </location>
</feature>
<dbReference type="Pfam" id="PF00001">
    <property type="entry name" value="7tm_1"/>
    <property type="match status" value="2"/>
</dbReference>
<dbReference type="AlphaFoldDB" id="A0AAV4EHA0"/>
<dbReference type="PRINTS" id="PR00237">
    <property type="entry name" value="GPCRRHODOPSN"/>
</dbReference>